<sequence length="55" mass="5996">MIHSLSKCSPLFCLIGVLIDQSRLSFLKFIRSLLCGSIMLVEFATLAPTNIVLAA</sequence>
<proteinExistence type="predicted"/>
<accession>A0A2P2QTX0</accession>
<reference evidence="1" key="1">
    <citation type="submission" date="2018-02" db="EMBL/GenBank/DDBJ databases">
        <title>Rhizophora mucronata_Transcriptome.</title>
        <authorList>
            <person name="Meera S.P."/>
            <person name="Sreeshan A."/>
            <person name="Augustine A."/>
        </authorList>
    </citation>
    <scope>NUCLEOTIDE SEQUENCE</scope>
    <source>
        <tissue evidence="1">Leaf</tissue>
    </source>
</reference>
<name>A0A2P2QTX0_RHIMU</name>
<evidence type="ECO:0000313" key="1">
    <source>
        <dbReference type="EMBL" id="MBX70470.1"/>
    </source>
</evidence>
<protein>
    <submittedName>
        <fullName evidence="1">Uncharacterized protein</fullName>
    </submittedName>
</protein>
<organism evidence="1">
    <name type="scientific">Rhizophora mucronata</name>
    <name type="common">Asiatic mangrove</name>
    <dbReference type="NCBI Taxonomy" id="61149"/>
    <lineage>
        <taxon>Eukaryota</taxon>
        <taxon>Viridiplantae</taxon>
        <taxon>Streptophyta</taxon>
        <taxon>Embryophyta</taxon>
        <taxon>Tracheophyta</taxon>
        <taxon>Spermatophyta</taxon>
        <taxon>Magnoliopsida</taxon>
        <taxon>eudicotyledons</taxon>
        <taxon>Gunneridae</taxon>
        <taxon>Pentapetalae</taxon>
        <taxon>rosids</taxon>
        <taxon>fabids</taxon>
        <taxon>Malpighiales</taxon>
        <taxon>Rhizophoraceae</taxon>
        <taxon>Rhizophora</taxon>
    </lineage>
</organism>
<dbReference type="EMBL" id="GGEC01089986">
    <property type="protein sequence ID" value="MBX70470.1"/>
    <property type="molecule type" value="Transcribed_RNA"/>
</dbReference>
<dbReference type="AlphaFoldDB" id="A0A2P2QTX0"/>